<dbReference type="PANTHER" id="PTHR13832">
    <property type="entry name" value="PROTEIN PHOSPHATASE 2C"/>
    <property type="match status" value="1"/>
</dbReference>
<dbReference type="PANTHER" id="PTHR13832:SF837">
    <property type="entry name" value="PROTEIN PHOSPHATASE 2C-LIKE DOMAIN-CONTAINING PROTEIN 1"/>
    <property type="match status" value="1"/>
</dbReference>
<dbReference type="CDD" id="cd00143">
    <property type="entry name" value="PP2Cc"/>
    <property type="match status" value="1"/>
</dbReference>
<evidence type="ECO:0000256" key="6">
    <source>
        <dbReference type="SAM" id="MobiDB-lite"/>
    </source>
</evidence>
<name>A0A0M8MMP1_9BASI</name>
<dbReference type="InterPro" id="IPR036457">
    <property type="entry name" value="PPM-type-like_dom_sf"/>
</dbReference>
<dbReference type="EMBL" id="LGAV01000002">
    <property type="protein sequence ID" value="KOS15576.1"/>
    <property type="molecule type" value="Genomic_DNA"/>
</dbReference>
<dbReference type="GO" id="GO:0004722">
    <property type="term" value="F:protein serine/threonine phosphatase activity"/>
    <property type="evidence" value="ECO:0007669"/>
    <property type="project" value="InterPro"/>
</dbReference>
<dbReference type="OrthoDB" id="10264738at2759"/>
<dbReference type="AlphaFoldDB" id="A0A0M8MMP1"/>
<dbReference type="STRING" id="77020.A0A0M8MMP1"/>
<evidence type="ECO:0000256" key="5">
    <source>
        <dbReference type="RuleBase" id="RU003465"/>
    </source>
</evidence>
<dbReference type="Gene3D" id="3.60.40.10">
    <property type="entry name" value="PPM-type phosphatase domain"/>
    <property type="match status" value="1"/>
</dbReference>
<comment type="similarity">
    <text evidence="1 5">Belongs to the PP2C family.</text>
</comment>
<keyword evidence="2" id="KW-0479">Metal-binding</keyword>
<evidence type="ECO:0000313" key="9">
    <source>
        <dbReference type="Proteomes" id="UP000037751"/>
    </source>
</evidence>
<dbReference type="RefSeq" id="XP_017993208.1">
    <property type="nucleotide sequence ID" value="XM_018136872.1"/>
</dbReference>
<evidence type="ECO:0000256" key="1">
    <source>
        <dbReference type="ARBA" id="ARBA00006702"/>
    </source>
</evidence>
<feature type="region of interest" description="Disordered" evidence="6">
    <location>
        <begin position="1"/>
        <end position="35"/>
    </location>
</feature>
<evidence type="ECO:0000259" key="7">
    <source>
        <dbReference type="PROSITE" id="PS51746"/>
    </source>
</evidence>
<evidence type="ECO:0000313" key="8">
    <source>
        <dbReference type="EMBL" id="KOS15576.1"/>
    </source>
</evidence>
<dbReference type="VEuPathDB" id="FungiDB:Malapachy_2381"/>
<evidence type="ECO:0000256" key="2">
    <source>
        <dbReference type="ARBA" id="ARBA00022723"/>
    </source>
</evidence>
<dbReference type="Proteomes" id="UP000037751">
    <property type="component" value="Unassembled WGS sequence"/>
</dbReference>
<dbReference type="GeneID" id="28728747"/>
<feature type="compositionally biased region" description="Polar residues" evidence="6">
    <location>
        <begin position="14"/>
        <end position="34"/>
    </location>
</feature>
<evidence type="ECO:0000256" key="3">
    <source>
        <dbReference type="ARBA" id="ARBA00022801"/>
    </source>
</evidence>
<gene>
    <name evidence="8" type="ORF">Malapachy_2381</name>
</gene>
<evidence type="ECO:0000256" key="4">
    <source>
        <dbReference type="ARBA" id="ARBA00022912"/>
    </source>
</evidence>
<dbReference type="InterPro" id="IPR015655">
    <property type="entry name" value="PP2C"/>
</dbReference>
<dbReference type="Pfam" id="PF00481">
    <property type="entry name" value="PP2C"/>
    <property type="match status" value="1"/>
</dbReference>
<keyword evidence="4 5" id="KW-0904">Protein phosphatase</keyword>
<dbReference type="SMART" id="SM00332">
    <property type="entry name" value="PP2Cc"/>
    <property type="match status" value="1"/>
</dbReference>
<dbReference type="PROSITE" id="PS01032">
    <property type="entry name" value="PPM_1"/>
    <property type="match status" value="1"/>
</dbReference>
<dbReference type="InterPro" id="IPR000222">
    <property type="entry name" value="PP2C_BS"/>
</dbReference>
<comment type="caution">
    <text evidence="8">The sequence shown here is derived from an EMBL/GenBank/DDBJ whole genome shotgun (WGS) entry which is preliminary data.</text>
</comment>
<protein>
    <submittedName>
        <fullName evidence="8">Phosphoprotein phosphatase 2c</fullName>
    </submittedName>
</protein>
<reference evidence="8 9" key="1">
    <citation type="submission" date="2015-07" db="EMBL/GenBank/DDBJ databases">
        <title>Draft Genome Sequence of Malassezia furfur CBS1878 and Malassezia pachydermatis CBS1879.</title>
        <authorList>
            <person name="Triana S."/>
            <person name="Ohm R."/>
            <person name="Gonzalez A."/>
            <person name="DeCock H."/>
            <person name="Restrepo S."/>
            <person name="Celis A."/>
        </authorList>
    </citation>
    <scope>NUCLEOTIDE SEQUENCE [LARGE SCALE GENOMIC DNA]</scope>
    <source>
        <strain evidence="8 9">CBS 1879</strain>
    </source>
</reference>
<dbReference type="PROSITE" id="PS51746">
    <property type="entry name" value="PPM_2"/>
    <property type="match status" value="1"/>
</dbReference>
<keyword evidence="3 5" id="KW-0378">Hydrolase</keyword>
<accession>A0A0M8MMP1</accession>
<dbReference type="InterPro" id="IPR001932">
    <property type="entry name" value="PPM-type_phosphatase-like_dom"/>
</dbReference>
<organism evidence="8 9">
    <name type="scientific">Malassezia pachydermatis</name>
    <dbReference type="NCBI Taxonomy" id="77020"/>
    <lineage>
        <taxon>Eukaryota</taxon>
        <taxon>Fungi</taxon>
        <taxon>Dikarya</taxon>
        <taxon>Basidiomycota</taxon>
        <taxon>Ustilaginomycotina</taxon>
        <taxon>Malasseziomycetes</taxon>
        <taxon>Malasseziales</taxon>
        <taxon>Malasseziaceae</taxon>
        <taxon>Malassezia</taxon>
    </lineage>
</organism>
<proteinExistence type="inferred from homology"/>
<sequence>MQLRSTAPALEEASVTSIQPQKTESSHTSSTQNWDFKVGVATDRNNRWRKTMEDTHAYEYNFENVPGQGYFAVFDGHAGHFAADWCKDNMGSIFEKELKDNPDMDVREIMKNTFLKADKELEFESERAGTRSGCTAVMCFIRYEPASSENTNDRKRVLYTANVGDARAVLCRNGKAVRLTYDHKGSDMLESKRITDKGGFLLNNRVNGVLAVTRSLGDFSMKEFVVGSPFTTSIDLLDEDEFLVVACDGLWDVVNDQNAVELVSKVKDPQDAADTLLQHALDNFSTDNTSVMVARFCKADS</sequence>
<dbReference type="GO" id="GO:0046872">
    <property type="term" value="F:metal ion binding"/>
    <property type="evidence" value="ECO:0007669"/>
    <property type="project" value="UniProtKB-KW"/>
</dbReference>
<feature type="domain" description="PPM-type phosphatase" evidence="7">
    <location>
        <begin position="37"/>
        <end position="296"/>
    </location>
</feature>
<keyword evidence="9" id="KW-1185">Reference proteome</keyword>
<dbReference type="SUPFAM" id="SSF81606">
    <property type="entry name" value="PP2C-like"/>
    <property type="match status" value="1"/>
</dbReference>